<sequence>MPSTLKLVRMDDACAVAFCTRDGARITACEVAQNPDDFMSGLSGRKANMLAGAATTSYIICALSGGNTYIPVLPQGQQGESTNFAFKTTTANPVMGSHTPKEWRVAFASLRTTFHGVELNSSTDTVRALLGGALLSASARVCPSASTVVQTALFAQMLPGLSSTTTTVAYSQSYLRYAMDEVHFCYVWDAGKRVSYAGSLTFAARLPSEMTTLSPPHDGFRAGAPVSLSFTSNTTELRAQSDKLFFYRLDAVSNVGVSCYCGLGCLGWAQVTYKGVPLVPGASASTVTWTQPQGFDNYDYDAVYVVCYNATKAGSATYMGQLSVGMAQPTYYTAQNAGGTNRVGYPITLTVTQLCVGVGCRRLSLNDEIQLIPATETCLKLGSDTELGGNVEPVGKATCTGTDYIQRVVVNRAGDYRMCYRLANESFYEELISDLLHPPTPLTVSAADPASFTTTPASPSAGQFTSVHLTCSNERCKVCTTLRLVPGEMASCWENVSNTFSSNACQTTTVVGFFNQYLPKGTFTACYGAVMVNSRRVPGALTVAAANPSSFTASSTNIFVNQVSEVTLTLVGTGLTSKDQIFLLTNKGYTCHDLGTNVLQSNGTLRAWFAPSISPSPIIVNTAGTSATWVVSDREHRFGAGLLSDPSLCDNPGVSCSMRLCYMRSGTSWAPVPIQSEPFLSLFPPNPVNASFDRYPLAVGMYSAVTVFGQGLTAADTVTVRRDTCGGSAVTVAVGTATVSPDGMQWTGVVRFTAAGAINYVVCYTFGTVSTEIGLVQAHGHGIIVVLGELYYLYTAANFTADHTLSTYEALMVSGSFAQNPVDHLDSAAVISVTTECNYIPYYEAANAHPEFVVLLNLQRLSSTDFGARFTLPADTYALCLQVQLGLFRVTQSTGMVPFTATLANPSTYASTPNIPFPNQPFTLTFPLLDGKVGDTDAVTIIDGDLYDCGYRNVTVVAEFPVLPDLSPGAHAGIVTGGTLPVEMLGKFLTVCYRRSGGTFATVPRGTLVDRNFRLTPQVPSAWTHSPVQPQASRTLRITFVGNESEPDFLQIIDRAALLLVTAEGHEPTCDETPMLRSGDLEKTGKDTTWTIPANQTQNGTYVVCYMSVRNGMSVRVTHPPLLTIFSLQSPKGIFKNTGGPVNVFSGERFYLMFDTDVPLDPVLSFDSNASARDAVLFSTKPDCSSPLTAAEVATIPASFHYKPVVVKNSSGLVVPYLHLILATTKATELVVCMQRTGRHAGEAFYKYEMIGDLESPAMVRVSEAPITDYVTVPRHPRAWVPSIAVAPTYSSRYTVKNVFQLFFTNGSAAVAAAGSVVNECYRPTAEEASGTPAEGVVLLDTTLQVDLAMNVTLLPFPRAGPFQLCVQISGSTQHAAAVHTAALEVLNSSPTAYIVPEVIGVGADFQMAFRALDGIFAATVTGNVAQVFVAPPDVVSGKAMPDCATGVAPSGGSRTRFDTFDAANNTYATVQPRIQVKGYFYVCFRVYDQTAFFVVPNAVGGVTFSVGLTGPQSYMVAPSPAYMGEVLNITILGNVLRHSDHVKVVNVSGETPGTNHSSRCTAEAANADAEEKNGPQGSLVSTVSPTQAQYMPRVNSTGVFIICYQSVSLANVWVWVSQLNDFSVGPPHPNAYAVQPLSLYAAEVGRLHISDSPSSALLTDKDEVKLVQRGSGIVGFDCSAAAVTSPDIGLLARVTAASNNTDAMYQLCALATTQVTVCYRLKRGAWAEVPRRVNPPSYLFEPVMFVASPFGGPTATPSAPRPYEPFVLTFTSSVTEVVVSYVGFAHAPQKLCEANPPYVKPMYYVKNTTVANSFTVALAAAGEYQLYLGPHAAEGDPRIAHGQTFTVAPCDPCSFGPSYAFIENRVALKFSSNGGGGSLSLRDTVRLVPLSQGADGNPCTAPKGAFASITLEANATVSTSDVTVFNLFTGNTSSSLGDYYLCYRKGANESNYALVTDAANELLTFSIYPALPTQASTCESHPAFLETVTFNFSFAAATYPKLAFSNKDEFLLLPPNVDCGDAASATAPGVIHPVLHSLVRKDLAMWLSQLPGGYRTTRYTICFRLVADAVARVVAPRAIDVAPQNPARVETEPWFIQPKTAPFTMRIYGMQLSQHDDVYVVDASTRCDERCGETLTPPKLPSAVYTKKFRNTTLMELQFTRALNENVTMAVCYRRARQLLVRLAVFFVGNTNPMEYETDFVPRLGTRPTLTFHGAGLTSHDRVFILAEGMYCDESYAVAVGTFVDTAAEGTRSRFYIPLAAAAVRVGQYSVCYFVKGSAGYALMPVALKVKAGGASSYVTSNTPMRARATVVTFDYTGDIGDTAMIACAGCSCWDGKAATLPYGNPEGTATVSQSKIQLRVGIDDTAAYAVCYRVSDSGYAQVGAQPIRPVENTPAAFTIEPKSTFQGQRLRVTVTGFEHPTLNSTLDGGKKKEEKVQQASRDPSPYRQTPKPNDAAMLVTVDRLCWDTATMNSTGVLAGPSDVAGVTPTESFWQGHVPSLGPAALPLSDFPKSFTLCYRENGQAEFVVVPFPSVPSVMQPADPSNFDTVPPSVFSGMLRIGMTFAGAADGDTASIVGYAGASLTTNHACDDNTSMVLAQPGPVLPSYTFSLPPHLTATSTVVCYVRAGATVAEVPKLLQLTAPNPGGYVMNTPARTEQQRQYLLLTLTGTELDPTTDAVVFTNASCASSSTWPPVSASSVRRVSALDATPHTAQGTSLTLAAQFVETTQTKLFVCYRRGKVWSEVGMPFSLASPVPRSLALQPPVGLARVGQHIQIKLHDADTRRLVAAAVISAVDSSPESWCQNFTVAKVQEPLLKIVNESLLDVAVWRTAGPARVCVRYGTAPWSDVALTPTGAVREVVVGGPNPSSMRPFPHPPRVGQQVTLTFQLVEAPSAKDLVRIAELQADVACEQLKPAPGFPNDMPVVPDVEAKTASITLVDKEDKFKYRSFSQAGRFQVCYYSAAAHAWSLVGGSTDTSVIEVFPMVPSSWSPVTDLPLVFAEPFVLHFDDGSGSLDASSDAVWVAPSTQSCGVTPDNCPRCIVFELDAEASTIERVVTKPAVSLTLGKFNLCYRLRGATAALLSPLLEIVEGEIRCLKQETVRVGQQQNVTFEKKQGISVEHDDWRVSFFGTSATSCSSGYDPDFVEGRAHHLSSTDTTVTYGVEWPVSMVGTRYLICYTHNGVARPVCTCEQVSEKSGECYVSTLRASPLWFAPSPDPTYVGQTVRLQLKLDPAMEQHPVTDVKLVSYKNSLTVCTDSVAFPVHGRMIVESHTLYVFEFKYTHTQKPGTFIVCALSPELSKDYYSRVGTVNPARSSNTFRVRPYMMLTTFPSDPNLIRAMQTIRMTFTHSSSEADDVVGVGDRVTFVASPDDCVASIIDNTSTATVMNLFMADDTSFATVPAPVLKPSNVTRSSLVDVTFDPLHGLGKRVVCYKLAHGTWAPVMNGIDVLAAAVKECVTSLPGLIPGPDSDAGARALQYLRTTIVGTKETSTLRGRNDAVRMVPQSSLCIADDAAVFLTGVSIIDAEKTAVIAFAPTAGVFKVCYRIGGADSTTSNWSPVCTRLKFTEPTPTGLFTGCLRLGQSLTVTVSQRSGFEFALTDTFRFVTGEDQCIYANGTQTVSSDIMVGDAAQKIAGTPVTKAGPTFVLPAALLGAGSTTFRLCYKDTQGNQFAVPLDATDRARSKFTVAPRLIASVRTQDSKTAGQRVVVTFTAAEASGSGGLKPFDRLPPSPFSPGPEYDGSFDAATALHLSASVAYREGRCFAVAPTTYGVYGNSTQVLGSFDPVQGGTHLACYRSAGCSVEDVGPPFPVGGYNPASFDVDPLKPRRGQMLRAMFTRSQEEGAHRLTPGEDRAAVQMDLPSCWGLPADAGKIVNGTTDKTVIGGVFFAAQPPHVSSISQLRLCYELQHGSWSNLPGGGTVLLQPANPISFAVRNAPARTMQLNYIEFAGKSLGARDRVKIITKSSFCQDASVPPSEIVSHAFGTTDPIPGTADGWTVTNATVTSTILNISSTGTGTYSVCYRLATDTVWTLVYGDLVISTSDPAGVVQTPVSTLEGELFTLNFTAAEASSTLSENDRVALYTGVLSCLAPGKSPVVIITAPSRKDLLPRNLFFQIAAETRGDHTLCYWKANGHIIIWGFDKVVIRPNPLNYTTVPPATALRTSQLISSVFWGFGLIADPSAGKTDQVKLIPSTQSQTDGACQTVATAAGVEYYPLVANGTLSVQTFRSSPGAEGSYWVCYKLDGGQFHVMTGAALVLGVADPYAATAAKHGDVILDGEMNTWTIKSRQPPAAEDALAFYSAKQCNDFPYYVTPAPSTAEFPYGVTVVRDGVARLRAGSATEGGVTLALCYYDVGVTTMLSESAARVVRGVPPSLSAPVSATALQVFQFNLTVSPTPLDYVVLVANPDACVGLTAPVSPSSVFIDVLDAGGHVVVTTAVERAGTFYICYSHRVDRCDEDAKEECARIVGTVEAAAANPSNWTMTPATVFTSDEVEIELLRPAGAAARALEKLWLTPTHIDAATTMKQVAAACINTMTGGDRIVLQPNEHRSSVWTARLDVEAAYALCYLSKDAVLPTIFPPLSHAGPVVHLTQVTSVTFVATPVVGINATVILQGRGLSQGDQLLAVGLPVERNTPADICTNPSYTPRVTAVASEAGYGFNALVYQLLFETASAYTLCFHAMASTEPTVPITANNFNVSPAVLSYTMESVALTNAPLELEFRGHGLQASDQAALVYLLPGTKVESASCARGKYTAVSSASEDGTTSHYITVPTQPGTYAVCYRKPGFTSILLPEPVNVSVQTATAAVFTVRPSCSALEVCSPQPVVGLTDAAGEPTSDLGATVVMHLWLADGKAADELLTGGTVYMQKNYSEFYFFVIEVSTAGEYTMEAEFTLRGGVRLRASLPNLVVEKAEEKNRLAAVTCEPVGIIERPLLSSGQNDPSANITCVITAKSPLAPTAYTVQLNAGRSTEVVLDPHSSSGLPWYNFTVFPPYDMPLIQFVSITTKAAPPLQSWPVMHSPVIVRIGSEPEEGSILSCASDSSDLPSTTMVRFNSKVTCYAQGRRRIQGVEVNIVALPMYMKISREYNDDRTTDKAVNIGAYPENLDGNYVFHVDVAEVARTLAILGFVPSAQGSGVFVPMQGSPSRFTVIGEPQSGESTLTCVSVATGSKAWFAPVESFQCTLSLRGGGMTVNGVPQDFLVSMPQGGSTQPISKETWGPTLVIHGAVPPIAQNATPPAASQLFGVEVTFLPQLRSIAAASGTVVYASSIEAKQGSGGYIVLMLMGSGLSPDNKYGVRATLECDKGVDRVASVSGSDAANMHLQLSVTKPGGPFYLCFAPSDQQARWQLLSNVVLNYHAGGVVDMWTTLLIVGVILLFILLLLLLLVVWRVCMLKRREAPQGTPKAVYMPPRANYRFLRRDTTNAPVEQQLHSPETAPPSSWQVSALQRDDAAAAQVQWNNPQQHSNIDGRDDYSAASAEDRNEETLGRYVGTKEPQTFERNRKRRSKPQPVVETDSSDDEHRFSRFIPSVPPPQPPRGEEPPPLIGAVTETTETHARAAEETPRSGPYQHLHQPRQEPSPVEAPSPATATTTAIEEDAGGAQQWVGPFLVRGHTSRPMVSPTPAPNGSSRNGGPPNGK</sequence>
<feature type="compositionally biased region" description="Basic and acidic residues" evidence="1">
    <location>
        <begin position="5471"/>
        <end position="5490"/>
    </location>
</feature>
<feature type="compositionally biased region" description="Polar residues" evidence="1">
    <location>
        <begin position="2439"/>
        <end position="2453"/>
    </location>
</feature>
<dbReference type="OrthoDB" id="262785at2759"/>
<dbReference type="RefSeq" id="XP_029236716.1">
    <property type="nucleotide sequence ID" value="XM_029383428.1"/>
</dbReference>
<gene>
    <name evidence="3" type="ORF">TraAM80_06589</name>
</gene>
<comment type="caution">
    <text evidence="3">The sequence shown here is derived from an EMBL/GenBank/DDBJ whole genome shotgun (WGS) entry which is preliminary data.</text>
</comment>
<keyword evidence="2" id="KW-0812">Transmembrane</keyword>
<feature type="region of interest" description="Disordered" evidence="1">
    <location>
        <begin position="2423"/>
        <end position="2454"/>
    </location>
</feature>
<dbReference type="Proteomes" id="UP000283634">
    <property type="component" value="Unassembled WGS sequence"/>
</dbReference>
<keyword evidence="4" id="KW-1185">Reference proteome</keyword>
<feature type="compositionally biased region" description="Low complexity" evidence="1">
    <location>
        <begin position="5629"/>
        <end position="5642"/>
    </location>
</feature>
<evidence type="ECO:0000313" key="3">
    <source>
        <dbReference type="EMBL" id="RNF02103.1"/>
    </source>
</evidence>
<dbReference type="GeneID" id="40330522"/>
<reference evidence="3 4" key="1">
    <citation type="journal article" date="2018" name="BMC Genomics">
        <title>Genomic comparison of Trypanosoma conorhini and Trypanosoma rangeli to Trypanosoma cruzi strains of high and low virulence.</title>
        <authorList>
            <person name="Bradwell K.R."/>
            <person name="Koparde V.N."/>
            <person name="Matveyev A.V."/>
            <person name="Serrano M.G."/>
            <person name="Alves J.M."/>
            <person name="Parikh H."/>
            <person name="Huang B."/>
            <person name="Lee V."/>
            <person name="Espinosa-Alvarez O."/>
            <person name="Ortiz P.A."/>
            <person name="Costa-Martins A.G."/>
            <person name="Teixeira M.M."/>
            <person name="Buck G.A."/>
        </authorList>
    </citation>
    <scope>NUCLEOTIDE SEQUENCE [LARGE SCALE GENOMIC DNA]</scope>
    <source>
        <strain evidence="3 4">AM80</strain>
    </source>
</reference>
<evidence type="ECO:0000313" key="4">
    <source>
        <dbReference type="Proteomes" id="UP000283634"/>
    </source>
</evidence>
<dbReference type="VEuPathDB" id="TriTrypDB:TRSC58_06368"/>
<dbReference type="EMBL" id="MKGL01000246">
    <property type="protein sequence ID" value="RNF02103.1"/>
    <property type="molecule type" value="Genomic_DNA"/>
</dbReference>
<feature type="compositionally biased region" description="Polar residues" evidence="1">
    <location>
        <begin position="5430"/>
        <end position="5449"/>
    </location>
</feature>
<keyword evidence="2" id="KW-1133">Transmembrane helix</keyword>
<feature type="compositionally biased region" description="Low complexity" evidence="1">
    <location>
        <begin position="5582"/>
        <end position="5597"/>
    </location>
</feature>
<feature type="transmembrane region" description="Helical" evidence="2">
    <location>
        <begin position="5368"/>
        <end position="5392"/>
    </location>
</feature>
<dbReference type="OMA" id="GTYRVCY"/>
<evidence type="ECO:0000256" key="1">
    <source>
        <dbReference type="SAM" id="MobiDB-lite"/>
    </source>
</evidence>
<feature type="compositionally biased region" description="Pro residues" evidence="1">
    <location>
        <begin position="5533"/>
        <end position="5548"/>
    </location>
</feature>
<organism evidence="3 4">
    <name type="scientific">Trypanosoma rangeli</name>
    <dbReference type="NCBI Taxonomy" id="5698"/>
    <lineage>
        <taxon>Eukaryota</taxon>
        <taxon>Discoba</taxon>
        <taxon>Euglenozoa</taxon>
        <taxon>Kinetoplastea</taxon>
        <taxon>Metakinetoplastina</taxon>
        <taxon>Trypanosomatida</taxon>
        <taxon>Trypanosomatidae</taxon>
        <taxon>Trypanosoma</taxon>
        <taxon>Herpetosoma</taxon>
    </lineage>
</organism>
<feature type="region of interest" description="Disordered" evidence="1">
    <location>
        <begin position="5430"/>
        <end position="5450"/>
    </location>
</feature>
<proteinExistence type="predicted"/>
<dbReference type="VEuPathDB" id="TriTrypDB:TRSC58_07031"/>
<keyword evidence="2" id="KW-0472">Membrane</keyword>
<accession>A0A3R7LRS1</accession>
<name>A0A3R7LRS1_TRYRA</name>
<feature type="region of interest" description="Disordered" evidence="1">
    <location>
        <begin position="5462"/>
        <end position="5642"/>
    </location>
</feature>
<feature type="compositionally biased region" description="Basic and acidic residues" evidence="1">
    <location>
        <begin position="5556"/>
        <end position="5567"/>
    </location>
</feature>
<dbReference type="VEuPathDB" id="TriTrypDB:TRSC58_04939"/>
<evidence type="ECO:0000256" key="2">
    <source>
        <dbReference type="SAM" id="Phobius"/>
    </source>
</evidence>
<protein>
    <submittedName>
        <fullName evidence="3">Hemagluttinin family protein</fullName>
    </submittedName>
</protein>